<organism evidence="3 4">
    <name type="scientific">Dentiscutata erythropus</name>
    <dbReference type="NCBI Taxonomy" id="1348616"/>
    <lineage>
        <taxon>Eukaryota</taxon>
        <taxon>Fungi</taxon>
        <taxon>Fungi incertae sedis</taxon>
        <taxon>Mucoromycota</taxon>
        <taxon>Glomeromycotina</taxon>
        <taxon>Glomeromycetes</taxon>
        <taxon>Diversisporales</taxon>
        <taxon>Gigasporaceae</taxon>
        <taxon>Dentiscutata</taxon>
    </lineage>
</organism>
<feature type="compositionally biased region" description="Low complexity" evidence="2">
    <location>
        <begin position="163"/>
        <end position="214"/>
    </location>
</feature>
<keyword evidence="4" id="KW-1185">Reference proteome</keyword>
<evidence type="ECO:0000313" key="3">
    <source>
        <dbReference type="EMBL" id="CAG8808832.1"/>
    </source>
</evidence>
<feature type="region of interest" description="Disordered" evidence="2">
    <location>
        <begin position="155"/>
        <end position="214"/>
    </location>
</feature>
<evidence type="ECO:0000256" key="2">
    <source>
        <dbReference type="SAM" id="MobiDB-lite"/>
    </source>
</evidence>
<name>A0A9N9K3L4_9GLOM</name>
<sequence length="375" mass="42215">QLNEEQVNEKEVQEVKEVTEVKEREIKIQENEIKEVIEVKEKENEVNKVNEVKEKEVNEINEVKENEVNEVKEKEVNEINELANSSVSSLPDLSQFVFTSKDITIAKSSLDLVLKYFKESKLNRDICSKGLEIAQRSKLIFDGIAKEILKRQQSSSLPKIADTEATTTGATATGATTTGTTTTEATTTGTTTTETTTTGTTITETTTTETTTTETKLKLSLSSKFSQSQPPTNLTPSTSGSFESFVEQCDQFYKFGDCLWNISTFFSYSINEDLEMREKILDLIEELDTATIELNEKIEEWKLKNGSRWGSVRNKIKVLAKFSIMRNNSIALLKEKDIKDCKIPVDILKTQRQDIENSSDTITNNSDDNKPILKG</sequence>
<feature type="non-terminal residue" evidence="3">
    <location>
        <position position="375"/>
    </location>
</feature>
<feature type="coiled-coil region" evidence="1">
    <location>
        <begin position="12"/>
        <end position="77"/>
    </location>
</feature>
<evidence type="ECO:0000313" key="4">
    <source>
        <dbReference type="Proteomes" id="UP000789405"/>
    </source>
</evidence>
<dbReference type="Proteomes" id="UP000789405">
    <property type="component" value="Unassembled WGS sequence"/>
</dbReference>
<evidence type="ECO:0000256" key="1">
    <source>
        <dbReference type="SAM" id="Coils"/>
    </source>
</evidence>
<comment type="caution">
    <text evidence="3">The sequence shown here is derived from an EMBL/GenBank/DDBJ whole genome shotgun (WGS) entry which is preliminary data.</text>
</comment>
<dbReference type="AlphaFoldDB" id="A0A9N9K3L4"/>
<keyword evidence="1" id="KW-0175">Coiled coil</keyword>
<feature type="non-terminal residue" evidence="3">
    <location>
        <position position="1"/>
    </location>
</feature>
<proteinExistence type="predicted"/>
<protein>
    <submittedName>
        <fullName evidence="3">3043_t:CDS:1</fullName>
    </submittedName>
</protein>
<dbReference type="EMBL" id="CAJVPY010044273">
    <property type="protein sequence ID" value="CAG8808832.1"/>
    <property type="molecule type" value="Genomic_DNA"/>
</dbReference>
<accession>A0A9N9K3L4</accession>
<gene>
    <name evidence="3" type="ORF">DERYTH_LOCUS24969</name>
</gene>
<reference evidence="3" key="1">
    <citation type="submission" date="2021-06" db="EMBL/GenBank/DDBJ databases">
        <authorList>
            <person name="Kallberg Y."/>
            <person name="Tangrot J."/>
            <person name="Rosling A."/>
        </authorList>
    </citation>
    <scope>NUCLEOTIDE SEQUENCE</scope>
    <source>
        <strain evidence="3">MA453B</strain>
    </source>
</reference>